<dbReference type="Gene3D" id="3.30.479.30">
    <property type="entry name" value="Band 7 domain"/>
    <property type="match status" value="1"/>
</dbReference>
<keyword evidence="2" id="KW-0812">Transmembrane</keyword>
<protein>
    <submittedName>
        <fullName evidence="4">SPFH domain/Band 7 family protein</fullName>
    </submittedName>
    <submittedName>
        <fullName evidence="5">SPFH_domain/Band 7 family protein</fullName>
    </submittedName>
</protein>
<dbReference type="InterPro" id="IPR043202">
    <property type="entry name" value="Band-7_stomatin-like"/>
</dbReference>
<dbReference type="Pfam" id="PF01145">
    <property type="entry name" value="Band_7"/>
    <property type="match status" value="1"/>
</dbReference>
<keyword evidence="2" id="KW-1133">Transmembrane helix</keyword>
<evidence type="ECO:0000313" key="4">
    <source>
        <dbReference type="EMBL" id="CAI9912677.1"/>
    </source>
</evidence>
<evidence type="ECO:0000313" key="6">
    <source>
        <dbReference type="Proteomes" id="UP001642409"/>
    </source>
</evidence>
<proteinExistence type="inferred from homology"/>
<name>A0AA86N452_9EUKA</name>
<dbReference type="PANTHER" id="PTHR10264:SF19">
    <property type="entry name" value="AT06885P-RELATED"/>
    <property type="match status" value="1"/>
</dbReference>
<dbReference type="EMBL" id="CAXDID020000038">
    <property type="protein sequence ID" value="CAL5998523.1"/>
    <property type="molecule type" value="Genomic_DNA"/>
</dbReference>
<evidence type="ECO:0000313" key="5">
    <source>
        <dbReference type="EMBL" id="CAL5998523.1"/>
    </source>
</evidence>
<dbReference type="PANTHER" id="PTHR10264">
    <property type="entry name" value="BAND 7 PROTEIN-RELATED"/>
    <property type="match status" value="1"/>
</dbReference>
<dbReference type="InterPro" id="IPR001107">
    <property type="entry name" value="Band_7"/>
</dbReference>
<keyword evidence="2" id="KW-0472">Membrane</keyword>
<dbReference type="SMART" id="SM00244">
    <property type="entry name" value="PHB"/>
    <property type="match status" value="1"/>
</dbReference>
<feature type="domain" description="Band 7" evidence="3">
    <location>
        <begin position="45"/>
        <end position="215"/>
    </location>
</feature>
<dbReference type="GO" id="GO:0005886">
    <property type="term" value="C:plasma membrane"/>
    <property type="evidence" value="ECO:0007669"/>
    <property type="project" value="InterPro"/>
</dbReference>
<organism evidence="4">
    <name type="scientific">Hexamita inflata</name>
    <dbReference type="NCBI Taxonomy" id="28002"/>
    <lineage>
        <taxon>Eukaryota</taxon>
        <taxon>Metamonada</taxon>
        <taxon>Diplomonadida</taxon>
        <taxon>Hexamitidae</taxon>
        <taxon>Hexamitinae</taxon>
        <taxon>Hexamita</taxon>
    </lineage>
</organism>
<gene>
    <name evidence="5" type="ORF">HINF_LOCUS15776</name>
    <name evidence="4" type="ORF">HINF_LOCUS322</name>
</gene>
<comment type="similarity">
    <text evidence="1">Belongs to the band 7/mec-2 family.</text>
</comment>
<feature type="transmembrane region" description="Helical" evidence="2">
    <location>
        <begin position="25"/>
        <end position="43"/>
    </location>
</feature>
<sequence>MGKFMTFVTVTCAFAASWFLTTPRFVWGSVALLVLILIGAKYLSTLWQSANPNEWLLIIQNGKLKKAGVGLKALVWPTQTAVKFPSAIQRIEFSANNVTKEMQGIEVSGFAIWSVNREGDGPFKSYKYTQDGNANGNVQTMCESIVRHEIANHSMQEILTNRNMLRDEMKDDLQKQLTGWGIWLETVEITVVRICSNSLFEDLQAEFRQDTHLKAEKIRLQSSLQISQSQQDTETQRVIHDNQQRLKRQTEDTAFYKKQCELESLKIIQAQELDLKKQQLEHDMNIKKLKDKLEIDKINNEFALQKFEEQLKVEKLMTPTNLQKYMIDQTKAIYQGLPLKEIKLNQYIGPEQTGNIASMLPAVGMMMQQNQEIMAQK</sequence>
<reference evidence="4" key="1">
    <citation type="submission" date="2023-06" db="EMBL/GenBank/DDBJ databases">
        <authorList>
            <person name="Kurt Z."/>
        </authorList>
    </citation>
    <scope>NUCLEOTIDE SEQUENCE</scope>
</reference>
<dbReference type="InterPro" id="IPR036013">
    <property type="entry name" value="Band_7/SPFH_dom_sf"/>
</dbReference>
<comment type="caution">
    <text evidence="4">The sequence shown here is derived from an EMBL/GenBank/DDBJ whole genome shotgun (WGS) entry which is preliminary data.</text>
</comment>
<dbReference type="Proteomes" id="UP001642409">
    <property type="component" value="Unassembled WGS sequence"/>
</dbReference>
<reference evidence="5 6" key="2">
    <citation type="submission" date="2024-07" db="EMBL/GenBank/DDBJ databases">
        <authorList>
            <person name="Akdeniz Z."/>
        </authorList>
    </citation>
    <scope>NUCLEOTIDE SEQUENCE [LARGE SCALE GENOMIC DNA]</scope>
</reference>
<dbReference type="SUPFAM" id="SSF117892">
    <property type="entry name" value="Band 7/SPFH domain"/>
    <property type="match status" value="1"/>
</dbReference>
<evidence type="ECO:0000256" key="1">
    <source>
        <dbReference type="ARBA" id="ARBA00008164"/>
    </source>
</evidence>
<dbReference type="EMBL" id="CATOUU010000003">
    <property type="protein sequence ID" value="CAI9912677.1"/>
    <property type="molecule type" value="Genomic_DNA"/>
</dbReference>
<keyword evidence="6" id="KW-1185">Reference proteome</keyword>
<evidence type="ECO:0000256" key="2">
    <source>
        <dbReference type="SAM" id="Phobius"/>
    </source>
</evidence>
<dbReference type="AlphaFoldDB" id="A0AA86N452"/>
<accession>A0AA86N452</accession>
<evidence type="ECO:0000259" key="3">
    <source>
        <dbReference type="SMART" id="SM00244"/>
    </source>
</evidence>